<dbReference type="Proteomes" id="UP000663853">
    <property type="component" value="Unassembled WGS sequence"/>
</dbReference>
<organism evidence="2 3">
    <name type="scientific">Rhizoctonia solani</name>
    <dbReference type="NCBI Taxonomy" id="456999"/>
    <lineage>
        <taxon>Eukaryota</taxon>
        <taxon>Fungi</taxon>
        <taxon>Dikarya</taxon>
        <taxon>Basidiomycota</taxon>
        <taxon>Agaricomycotina</taxon>
        <taxon>Agaricomycetes</taxon>
        <taxon>Cantharellales</taxon>
        <taxon>Ceratobasidiaceae</taxon>
        <taxon>Rhizoctonia</taxon>
    </lineage>
</organism>
<comment type="caution">
    <text evidence="2">The sequence shown here is derived from an EMBL/GenBank/DDBJ whole genome shotgun (WGS) entry which is preliminary data.</text>
</comment>
<dbReference type="InterPro" id="IPR051681">
    <property type="entry name" value="Ser/Thr_Kinases-Pseudokinases"/>
</dbReference>
<dbReference type="Gene3D" id="1.10.510.10">
    <property type="entry name" value="Transferase(Phosphotransferase) domain 1"/>
    <property type="match status" value="2"/>
</dbReference>
<dbReference type="GO" id="GO:0005524">
    <property type="term" value="F:ATP binding"/>
    <property type="evidence" value="ECO:0007669"/>
    <property type="project" value="InterPro"/>
</dbReference>
<gene>
    <name evidence="2" type="ORF">RDB_LOCUS5474</name>
</gene>
<feature type="non-terminal residue" evidence="2">
    <location>
        <position position="1"/>
    </location>
</feature>
<evidence type="ECO:0000259" key="1">
    <source>
        <dbReference type="PROSITE" id="PS50011"/>
    </source>
</evidence>
<dbReference type="PROSITE" id="PS50011">
    <property type="entry name" value="PROTEIN_KINASE_DOM"/>
    <property type="match status" value="2"/>
</dbReference>
<reference evidence="2" key="1">
    <citation type="submission" date="2021-01" db="EMBL/GenBank/DDBJ databases">
        <authorList>
            <person name="Kaushik A."/>
        </authorList>
    </citation>
    <scope>NUCLEOTIDE SEQUENCE</scope>
    <source>
        <strain evidence="2">AG6-10EEA</strain>
    </source>
</reference>
<proteinExistence type="predicted"/>
<feature type="domain" description="Protein kinase" evidence="1">
    <location>
        <begin position="622"/>
        <end position="885"/>
    </location>
</feature>
<dbReference type="InterPro" id="IPR001245">
    <property type="entry name" value="Ser-Thr/Tyr_kinase_cat_dom"/>
</dbReference>
<name>A0A8H3AD85_9AGAM</name>
<dbReference type="AlphaFoldDB" id="A0A8H3AD85"/>
<dbReference type="EMBL" id="CAJMXA010000087">
    <property type="protein sequence ID" value="CAE6415304.1"/>
    <property type="molecule type" value="Genomic_DNA"/>
</dbReference>
<evidence type="ECO:0000313" key="3">
    <source>
        <dbReference type="Proteomes" id="UP000663853"/>
    </source>
</evidence>
<dbReference type="PANTHER" id="PTHR44329">
    <property type="entry name" value="SERINE/THREONINE-PROTEIN KINASE TNNI3K-RELATED"/>
    <property type="match status" value="1"/>
</dbReference>
<feature type="domain" description="Protein kinase" evidence="1">
    <location>
        <begin position="299"/>
        <end position="582"/>
    </location>
</feature>
<protein>
    <recommendedName>
        <fullName evidence="1">Protein kinase domain-containing protein</fullName>
    </recommendedName>
</protein>
<dbReference type="Pfam" id="PF07714">
    <property type="entry name" value="PK_Tyr_Ser-Thr"/>
    <property type="match status" value="1"/>
</dbReference>
<dbReference type="SUPFAM" id="SSF56112">
    <property type="entry name" value="Protein kinase-like (PK-like)"/>
    <property type="match status" value="2"/>
</dbReference>
<dbReference type="Pfam" id="PF00069">
    <property type="entry name" value="Pkinase"/>
    <property type="match status" value="1"/>
</dbReference>
<accession>A0A8H3AD85</accession>
<dbReference type="InterPro" id="IPR011009">
    <property type="entry name" value="Kinase-like_dom_sf"/>
</dbReference>
<evidence type="ECO:0000313" key="2">
    <source>
        <dbReference type="EMBL" id="CAE6415304.1"/>
    </source>
</evidence>
<dbReference type="InterPro" id="IPR000719">
    <property type="entry name" value="Prot_kinase_dom"/>
</dbReference>
<dbReference type="GO" id="GO:0004674">
    <property type="term" value="F:protein serine/threonine kinase activity"/>
    <property type="evidence" value="ECO:0007669"/>
    <property type="project" value="TreeGrafter"/>
</dbReference>
<sequence>MPTQVFSQIAKLLGLGVSESERQKDQVDKAAKKNSVVRAPPLEGRYLVARARGFWEHAVVSTPEDYLDLMRLLVRMDTIIARGWSDSVTRLHDQVWMPNLDAHEVIIKMLGSKADDQERQVLDARRIEAFPWLEGFQTMDPCWGSSSTQHLPSSGTSGLYIHTGAELPVQMFYARGNLRSYSDIWKRYTVCKNLSWKLYQLKTNGKPGLEAPLLVELPLTEEQCTQTTHITQPQFLTDLWKDILELERQPGGQGISWLIEIRYGLISEVVPYYQTYANENMRGLISLSKRWQCRIYSGYSELEPLSHGVLGAICIGTKDSVFGCGAPVPGKYGPEHPLRLHHFVKDIRSIRVSHRQVRIFGPSEEVVITEFIQRFNGYDHPNVLSLEGIVPMYHAGFGVGLVFRQTSTMSLAEYLDVAPDVDRCRLCARISSGLMYLNDAGVIHGRLRAANVLVSLTGEAIISDPSVLGSGKFNSEPGQVRWLAPEVLTGKPPSRASDIFSLGLTILEIINDTPPYTGKDDAELLSNLTSGPQYIPPERPENNIPRNSKDGDDLWNVLLCCWNFNPRNRPHMAHVVEVMRSITQDGLKVAYQERTDALGFKRGAFLALHGCENLTDHVDEGSLSRYPLFRGGFGDVYRGNLLGGLLIAVKTPHIPLNVLEENAEDIKDAAREIHTWSKCDHPNVLQFLGLALFRDQIGMVAPWMEHGSLPGYLKKTLSVDRCKLCAQICEGVAYLHNIGIVHGDLKGLSENVLVSSKGAPVVSDFGGSLLKNRSLKIVPLEKEPCVTYRWAAPELFEDEVITKESDAYALGMTILEVITDRLPWHWVNREVAIMKQVCSSRAQHKRPEDEIPTNSQDGDRLWDLLVASWSFVPNQRPTAVEMGGI</sequence>